<gene>
    <name evidence="13" type="primary">rseP</name>
    <name evidence="13" type="ORF">DIU31_031585</name>
    <name evidence="14" type="ORF">J3L21_29435</name>
</gene>
<evidence type="ECO:0000256" key="10">
    <source>
        <dbReference type="ARBA" id="ARBA00023136"/>
    </source>
</evidence>
<keyword evidence="4" id="KW-0645">Protease</keyword>
<dbReference type="InterPro" id="IPR008915">
    <property type="entry name" value="Peptidase_M50"/>
</dbReference>
<comment type="similarity">
    <text evidence="3 11">Belongs to the peptidase M50B family.</text>
</comment>
<evidence type="ECO:0000313" key="14">
    <source>
        <dbReference type="EMBL" id="QTE49608.1"/>
    </source>
</evidence>
<evidence type="ECO:0000313" key="15">
    <source>
        <dbReference type="Proteomes" id="UP000250557"/>
    </source>
</evidence>
<dbReference type="EMBL" id="CP071880">
    <property type="protein sequence ID" value="QTE49608.1"/>
    <property type="molecule type" value="Genomic_DNA"/>
</dbReference>
<proteinExistence type="inferred from homology"/>
<dbReference type="RefSeq" id="WP_112653929.1">
    <property type="nucleotide sequence ID" value="NZ_CP043451.1"/>
</dbReference>
<evidence type="ECO:0000256" key="9">
    <source>
        <dbReference type="ARBA" id="ARBA00023049"/>
    </source>
</evidence>
<dbReference type="AlphaFoldDB" id="A0AAE6JLT0"/>
<dbReference type="InterPro" id="IPR036034">
    <property type="entry name" value="PDZ_sf"/>
</dbReference>
<evidence type="ECO:0000256" key="8">
    <source>
        <dbReference type="ARBA" id="ARBA00022989"/>
    </source>
</evidence>
<sequence>MSILMMIGQFLCGLSLLVFFHELGHFLAAKAFGIRIKKFYLFFDAFDKRLCRFNYNGTEFGLGWLPVGGYVRMAGTMTGTDESDPGEDSEIPYDQRYDHKPVWQRLIVMSAGIIMNLLLALLVYCVMFLYYGRNQVTIFGKNLIILPGQLGMQAGLQPGDEVTAINADSSLYEDELLSTHLMHGNTILSIVRRQGKERVHMHVAVSPKIMQLVADKGLTQFFSIKAGFQVDSIYTNLDLRKNKEFKNAHIVALNGDSVNSFNDFIIRLKETKARQLYLTVIHDGKTSTMLAHRDKDGHIGFSLDNRAPLLRPERVSFVQSLSAGGSKMWNNIAENSKGLSQLVSGEVKARDGLVGPVRIATLFSGHFEAKRFWELVAMLSTALALINVIPLAPMDGGVMAVLVYEAVTRRPVNRSFLAFFYLAGIVAIMLLSGYVLLNDIRALNLITL</sequence>
<evidence type="ECO:0000313" key="16">
    <source>
        <dbReference type="Proteomes" id="UP000663940"/>
    </source>
</evidence>
<dbReference type="PANTHER" id="PTHR42837:SF2">
    <property type="entry name" value="MEMBRANE METALLOPROTEASE ARASP2, CHLOROPLASTIC-RELATED"/>
    <property type="match status" value="1"/>
</dbReference>
<dbReference type="GO" id="GO:0004222">
    <property type="term" value="F:metalloendopeptidase activity"/>
    <property type="evidence" value="ECO:0007669"/>
    <property type="project" value="InterPro"/>
</dbReference>
<evidence type="ECO:0000256" key="6">
    <source>
        <dbReference type="ARBA" id="ARBA00022801"/>
    </source>
</evidence>
<evidence type="ECO:0000256" key="4">
    <source>
        <dbReference type="ARBA" id="ARBA00022670"/>
    </source>
</evidence>
<keyword evidence="7 11" id="KW-0862">Zinc</keyword>
<keyword evidence="11" id="KW-0479">Metal-binding</keyword>
<name>A0AAE6JLT0_9SPHI</name>
<keyword evidence="9 11" id="KW-0482">Metalloprotease</keyword>
<feature type="transmembrane region" description="Helical" evidence="11">
    <location>
        <begin position="372"/>
        <end position="392"/>
    </location>
</feature>
<dbReference type="GO" id="GO:0006508">
    <property type="term" value="P:proteolysis"/>
    <property type="evidence" value="ECO:0007669"/>
    <property type="project" value="UniProtKB-KW"/>
</dbReference>
<evidence type="ECO:0000313" key="13">
    <source>
        <dbReference type="EMBL" id="QEM07823.1"/>
    </source>
</evidence>
<dbReference type="GO" id="GO:0016020">
    <property type="term" value="C:membrane"/>
    <property type="evidence" value="ECO:0007669"/>
    <property type="project" value="UniProtKB-SubCell"/>
</dbReference>
<dbReference type="Proteomes" id="UP000663940">
    <property type="component" value="Chromosome"/>
</dbReference>
<protein>
    <recommendedName>
        <fullName evidence="11">Zinc metalloprotease</fullName>
        <ecNumber evidence="11">3.4.24.-</ecNumber>
    </recommendedName>
</protein>
<reference evidence="13 15" key="1">
    <citation type="submission" date="2019-08" db="EMBL/GenBank/DDBJ databases">
        <title>Comparative genome analysis confer to the adaptation heavy metal polluted environment.</title>
        <authorList>
            <person name="Li Y."/>
        </authorList>
    </citation>
    <scope>NUCLEOTIDE SEQUENCE [LARGE SCALE GENOMIC DNA]</scope>
    <source>
        <strain evidence="13 15">P2</strain>
    </source>
</reference>
<feature type="domain" description="Peptidase M50" evidence="12">
    <location>
        <begin position="10"/>
        <end position="431"/>
    </location>
</feature>
<feature type="transmembrane region" description="Helical" evidence="11">
    <location>
        <begin position="106"/>
        <end position="131"/>
    </location>
</feature>
<dbReference type="Proteomes" id="UP000250557">
    <property type="component" value="Chromosome"/>
</dbReference>
<reference evidence="14 16" key="2">
    <citation type="submission" date="2021-03" db="EMBL/GenBank/DDBJ databases">
        <title>Mucilaginibacter strains isolated from gold and copper mining confer multi heavy-metal resistance.</title>
        <authorList>
            <person name="Li Y."/>
        </authorList>
    </citation>
    <scope>NUCLEOTIDE SEQUENCE [LARGE SCALE GENOMIC DNA]</scope>
    <source>
        <strain evidence="14 16">P2-4</strain>
    </source>
</reference>
<organism evidence="13 15">
    <name type="scientific">Mucilaginibacter rubeus</name>
    <dbReference type="NCBI Taxonomy" id="2027860"/>
    <lineage>
        <taxon>Bacteria</taxon>
        <taxon>Pseudomonadati</taxon>
        <taxon>Bacteroidota</taxon>
        <taxon>Sphingobacteriia</taxon>
        <taxon>Sphingobacteriales</taxon>
        <taxon>Sphingobacteriaceae</taxon>
        <taxon>Mucilaginibacter</taxon>
    </lineage>
</organism>
<dbReference type="NCBIfam" id="TIGR00054">
    <property type="entry name" value="RIP metalloprotease RseP"/>
    <property type="match status" value="1"/>
</dbReference>
<dbReference type="CDD" id="cd06163">
    <property type="entry name" value="S2P-M50_PDZ_RseP-like"/>
    <property type="match status" value="1"/>
</dbReference>
<keyword evidence="6 11" id="KW-0378">Hydrolase</keyword>
<dbReference type="EMBL" id="CP043451">
    <property type="protein sequence ID" value="QEM07823.1"/>
    <property type="molecule type" value="Genomic_DNA"/>
</dbReference>
<evidence type="ECO:0000256" key="2">
    <source>
        <dbReference type="ARBA" id="ARBA00004141"/>
    </source>
</evidence>
<evidence type="ECO:0000256" key="3">
    <source>
        <dbReference type="ARBA" id="ARBA00007931"/>
    </source>
</evidence>
<comment type="cofactor">
    <cofactor evidence="1 11">
        <name>Zn(2+)</name>
        <dbReference type="ChEBI" id="CHEBI:29105"/>
    </cofactor>
</comment>
<accession>A0AAE6JLT0</accession>
<evidence type="ECO:0000256" key="1">
    <source>
        <dbReference type="ARBA" id="ARBA00001947"/>
    </source>
</evidence>
<dbReference type="InterPro" id="IPR004387">
    <property type="entry name" value="Pept_M50_Zn"/>
</dbReference>
<dbReference type="Pfam" id="PF02163">
    <property type="entry name" value="Peptidase_M50"/>
    <property type="match status" value="1"/>
</dbReference>
<keyword evidence="8 11" id="KW-1133">Transmembrane helix</keyword>
<evidence type="ECO:0000256" key="5">
    <source>
        <dbReference type="ARBA" id="ARBA00022692"/>
    </source>
</evidence>
<dbReference type="PANTHER" id="PTHR42837">
    <property type="entry name" value="REGULATOR OF SIGMA-E PROTEASE RSEP"/>
    <property type="match status" value="1"/>
</dbReference>
<evidence type="ECO:0000259" key="12">
    <source>
        <dbReference type="Pfam" id="PF02163"/>
    </source>
</evidence>
<comment type="subcellular location">
    <subcellularLocation>
        <location evidence="2">Membrane</location>
        <topology evidence="2">Multi-pass membrane protein</topology>
    </subcellularLocation>
</comment>
<evidence type="ECO:0000256" key="11">
    <source>
        <dbReference type="RuleBase" id="RU362031"/>
    </source>
</evidence>
<keyword evidence="5 11" id="KW-0812">Transmembrane</keyword>
<evidence type="ECO:0000256" key="7">
    <source>
        <dbReference type="ARBA" id="ARBA00022833"/>
    </source>
</evidence>
<dbReference type="SUPFAM" id="SSF50156">
    <property type="entry name" value="PDZ domain-like"/>
    <property type="match status" value="1"/>
</dbReference>
<dbReference type="GO" id="GO:0046872">
    <property type="term" value="F:metal ion binding"/>
    <property type="evidence" value="ECO:0007669"/>
    <property type="project" value="UniProtKB-KW"/>
</dbReference>
<feature type="transmembrane region" description="Helical" evidence="11">
    <location>
        <begin position="416"/>
        <end position="437"/>
    </location>
</feature>
<dbReference type="EC" id="3.4.24.-" evidence="11"/>
<keyword evidence="16" id="KW-1185">Reference proteome</keyword>
<keyword evidence="10 11" id="KW-0472">Membrane</keyword>